<dbReference type="SUPFAM" id="SSF56281">
    <property type="entry name" value="Metallo-hydrolase/oxidoreductase"/>
    <property type="match status" value="1"/>
</dbReference>
<evidence type="ECO:0000313" key="3">
    <source>
        <dbReference type="Proteomes" id="UP000218151"/>
    </source>
</evidence>
<accession>A0A2A2SGH7</accession>
<feature type="region of interest" description="Disordered" evidence="1">
    <location>
        <begin position="1"/>
        <end position="23"/>
    </location>
</feature>
<keyword evidence="3" id="KW-1185">Reference proteome</keyword>
<organism evidence="2 3">
    <name type="scientific">Sphingomonas lenta</name>
    <dbReference type="NCBI Taxonomy" id="1141887"/>
    <lineage>
        <taxon>Bacteria</taxon>
        <taxon>Pseudomonadati</taxon>
        <taxon>Pseudomonadota</taxon>
        <taxon>Alphaproteobacteria</taxon>
        <taxon>Sphingomonadales</taxon>
        <taxon>Sphingomonadaceae</taxon>
        <taxon>Sphingomonas</taxon>
    </lineage>
</organism>
<dbReference type="InterPro" id="IPR036866">
    <property type="entry name" value="RibonucZ/Hydroxyglut_hydro"/>
</dbReference>
<proteinExistence type="predicted"/>
<dbReference type="PANTHER" id="PTHR33835:SF1">
    <property type="entry name" value="METALLO-BETA-LACTAMASE DOMAIN-CONTAINING PROTEIN"/>
    <property type="match status" value="1"/>
</dbReference>
<dbReference type="Pfam" id="PF14234">
    <property type="entry name" value="DUF4336"/>
    <property type="match status" value="1"/>
</dbReference>
<dbReference type="InterPro" id="IPR025638">
    <property type="entry name" value="DUF4336"/>
</dbReference>
<name>A0A2A2SGH7_9SPHN</name>
<evidence type="ECO:0008006" key="4">
    <source>
        <dbReference type="Google" id="ProtNLM"/>
    </source>
</evidence>
<dbReference type="AlphaFoldDB" id="A0A2A2SGH7"/>
<evidence type="ECO:0000313" key="2">
    <source>
        <dbReference type="EMBL" id="PAX08315.1"/>
    </source>
</evidence>
<dbReference type="OrthoDB" id="450111at2"/>
<reference evidence="3" key="1">
    <citation type="submission" date="2017-09" db="EMBL/GenBank/DDBJ databases">
        <authorList>
            <person name="Feng G."/>
            <person name="Zhu H."/>
        </authorList>
    </citation>
    <scope>NUCLEOTIDE SEQUENCE [LARGE SCALE GENOMIC DNA]</scope>
    <source>
        <strain evidence="3">1PNM-20</strain>
    </source>
</reference>
<evidence type="ECO:0000256" key="1">
    <source>
        <dbReference type="SAM" id="MobiDB-lite"/>
    </source>
</evidence>
<gene>
    <name evidence="2" type="ORF">CKY28_08125</name>
</gene>
<protein>
    <recommendedName>
        <fullName evidence="4">DUF4336 domain-containing protein</fullName>
    </recommendedName>
</protein>
<dbReference type="EMBL" id="NSLI01000003">
    <property type="protein sequence ID" value="PAX08315.1"/>
    <property type="molecule type" value="Genomic_DNA"/>
</dbReference>
<dbReference type="Proteomes" id="UP000218151">
    <property type="component" value="Unassembled WGS sequence"/>
</dbReference>
<comment type="caution">
    <text evidence="2">The sequence shown here is derived from an EMBL/GenBank/DDBJ whole genome shotgun (WGS) entry which is preliminary data.</text>
</comment>
<dbReference type="PANTHER" id="PTHR33835">
    <property type="entry name" value="YALI0C07656P"/>
    <property type="match status" value="1"/>
</dbReference>
<sequence length="254" mass="28014">MLAARAVATRRGPSADSAYRPLDTPKPVADGVWTVDSGPLKPAGVPVPLRMTVLKLANGDLVLHSPTRYSARLARELEPIGRVAHLVAPNSAHWMFVRDWQAAYPDATTWAVPGLRDRGQVKRSGVRLDHDLGDDAPDAWAGEVRQGIVPGGLGFREAWLFHEASGTLVLTDLVQNIERERMPPVAKLLMRLADGDDGRPARHLRAVLRLGGRGTKDALRRLLDLDPVRVIFSHGRPFEERAAERLRRAFKPLL</sequence>